<dbReference type="PROSITE" id="PS50075">
    <property type="entry name" value="CARRIER"/>
    <property type="match status" value="1"/>
</dbReference>
<protein>
    <recommendedName>
        <fullName evidence="3">Carrier domain-containing protein</fullName>
    </recommendedName>
</protein>
<keyword evidence="5" id="KW-1185">Reference proteome</keyword>
<evidence type="ECO:0000313" key="4">
    <source>
        <dbReference type="EMBL" id="RKL64957.1"/>
    </source>
</evidence>
<dbReference type="InterPro" id="IPR006162">
    <property type="entry name" value="Ppantetheine_attach_site"/>
</dbReference>
<dbReference type="EMBL" id="PDOE01000027">
    <property type="protein sequence ID" value="RKL64957.1"/>
    <property type="molecule type" value="Genomic_DNA"/>
</dbReference>
<dbReference type="SUPFAM" id="SSF47336">
    <property type="entry name" value="ACP-like"/>
    <property type="match status" value="1"/>
</dbReference>
<keyword evidence="1" id="KW-0596">Phosphopantetheine</keyword>
<dbReference type="RefSeq" id="WP_110939022.1">
    <property type="nucleotide sequence ID" value="NZ_KZ614148.1"/>
</dbReference>
<sequence>MQDEYILKVLQSVAQSITGSPNELPIDCEFTLLGLNSIDIITIISKVEKEFNIRFDSHDLILENFSSIYKIKHQVLRKKNRKSDT</sequence>
<dbReference type="AlphaFoldDB" id="A0A3A9JWW1"/>
<dbReference type="Pfam" id="PF00550">
    <property type="entry name" value="PP-binding"/>
    <property type="match status" value="1"/>
</dbReference>
<dbReference type="InterPro" id="IPR009081">
    <property type="entry name" value="PP-bd_ACP"/>
</dbReference>
<organism evidence="4 5">
    <name type="scientific">Salipaludibacillus neizhouensis</name>
    <dbReference type="NCBI Taxonomy" id="885475"/>
    <lineage>
        <taxon>Bacteria</taxon>
        <taxon>Bacillati</taxon>
        <taxon>Bacillota</taxon>
        <taxon>Bacilli</taxon>
        <taxon>Bacillales</taxon>
        <taxon>Bacillaceae</taxon>
    </lineage>
</organism>
<dbReference type="Gene3D" id="1.10.1200.10">
    <property type="entry name" value="ACP-like"/>
    <property type="match status" value="1"/>
</dbReference>
<evidence type="ECO:0000313" key="5">
    <source>
        <dbReference type="Proteomes" id="UP000281498"/>
    </source>
</evidence>
<comment type="caution">
    <text evidence="4">The sequence shown here is derived from an EMBL/GenBank/DDBJ whole genome shotgun (WGS) entry which is preliminary data.</text>
</comment>
<dbReference type="Proteomes" id="UP000281498">
    <property type="component" value="Unassembled WGS sequence"/>
</dbReference>
<keyword evidence="2" id="KW-0597">Phosphoprotein</keyword>
<feature type="domain" description="Carrier" evidence="3">
    <location>
        <begin position="1"/>
        <end position="79"/>
    </location>
</feature>
<dbReference type="OrthoDB" id="677810at2"/>
<reference evidence="4 5" key="1">
    <citation type="submission" date="2017-10" db="EMBL/GenBank/DDBJ databases">
        <title>Bacillus sp. nov., a halophilic bacterium isolated from a Keqin Lake.</title>
        <authorList>
            <person name="Wang H."/>
        </authorList>
    </citation>
    <scope>NUCLEOTIDE SEQUENCE [LARGE SCALE GENOMIC DNA]</scope>
    <source>
        <strain evidence="4 5">KCTC 13187</strain>
    </source>
</reference>
<evidence type="ECO:0000256" key="1">
    <source>
        <dbReference type="ARBA" id="ARBA00022450"/>
    </source>
</evidence>
<dbReference type="PROSITE" id="PS00012">
    <property type="entry name" value="PHOSPHOPANTETHEINE"/>
    <property type="match status" value="1"/>
</dbReference>
<dbReference type="InterPro" id="IPR036736">
    <property type="entry name" value="ACP-like_sf"/>
</dbReference>
<accession>A0A3A9JWW1</accession>
<evidence type="ECO:0000259" key="3">
    <source>
        <dbReference type="PROSITE" id="PS50075"/>
    </source>
</evidence>
<gene>
    <name evidence="4" type="ORF">CR203_23400</name>
</gene>
<evidence type="ECO:0000256" key="2">
    <source>
        <dbReference type="ARBA" id="ARBA00022553"/>
    </source>
</evidence>
<proteinExistence type="predicted"/>
<name>A0A3A9JWW1_9BACI</name>